<dbReference type="PROSITE" id="PS00905">
    <property type="entry name" value="GTP1_OBG"/>
    <property type="match status" value="1"/>
</dbReference>
<feature type="compositionally biased region" description="Basic and acidic residues" evidence="4">
    <location>
        <begin position="963"/>
        <end position="1007"/>
    </location>
</feature>
<feature type="compositionally biased region" description="Basic and acidic residues" evidence="4">
    <location>
        <begin position="96"/>
        <end position="108"/>
    </location>
</feature>
<feature type="domain" description="OBG-type G" evidence="5">
    <location>
        <begin position="1598"/>
        <end position="1824"/>
    </location>
</feature>
<evidence type="ECO:0000313" key="8">
    <source>
        <dbReference type="EMBL" id="VIO54401.1"/>
    </source>
</evidence>
<dbReference type="Pfam" id="PF12796">
    <property type="entry name" value="Ank_2"/>
    <property type="match status" value="1"/>
</dbReference>
<reference evidence="7" key="2">
    <citation type="submission" date="2021-03" db="EMBL/GenBank/DDBJ databases">
        <authorList>
            <person name="Alouane T."/>
            <person name="Langin T."/>
            <person name="Bonhomme L."/>
        </authorList>
    </citation>
    <scope>NUCLEOTIDE SEQUENCE</scope>
    <source>
        <strain evidence="7">MDC_Fg202</strain>
    </source>
</reference>
<evidence type="ECO:0000256" key="4">
    <source>
        <dbReference type="SAM" id="MobiDB-lite"/>
    </source>
</evidence>
<dbReference type="InterPro" id="IPR012675">
    <property type="entry name" value="Beta-grasp_dom_sf"/>
</dbReference>
<dbReference type="Gene3D" id="3.10.20.30">
    <property type="match status" value="1"/>
</dbReference>
<feature type="compositionally biased region" description="Acidic residues" evidence="4">
    <location>
        <begin position="68"/>
        <end position="77"/>
    </location>
</feature>
<feature type="compositionally biased region" description="Basic and acidic residues" evidence="4">
    <location>
        <begin position="763"/>
        <end position="779"/>
    </location>
</feature>
<dbReference type="InterPro" id="IPR027417">
    <property type="entry name" value="P-loop_NTPase"/>
</dbReference>
<feature type="compositionally biased region" description="Basic residues" evidence="4">
    <location>
        <begin position="199"/>
        <end position="208"/>
    </location>
</feature>
<dbReference type="InterPro" id="IPR006073">
    <property type="entry name" value="GTP-bd"/>
</dbReference>
<dbReference type="SUPFAM" id="SSF48403">
    <property type="entry name" value="Ankyrin repeat"/>
    <property type="match status" value="1"/>
</dbReference>
<evidence type="ECO:0000256" key="2">
    <source>
        <dbReference type="ARBA" id="ARBA00023134"/>
    </source>
</evidence>
<dbReference type="SUPFAM" id="SSF81271">
    <property type="entry name" value="TGS-like"/>
    <property type="match status" value="1"/>
</dbReference>
<dbReference type="PRINTS" id="PR00326">
    <property type="entry name" value="GTP1OBG"/>
</dbReference>
<feature type="compositionally biased region" description="Polar residues" evidence="4">
    <location>
        <begin position="281"/>
        <end position="293"/>
    </location>
</feature>
<dbReference type="PROSITE" id="PS51880">
    <property type="entry name" value="TGS"/>
    <property type="match status" value="1"/>
</dbReference>
<feature type="region of interest" description="Disordered" evidence="4">
    <location>
        <begin position="668"/>
        <end position="1205"/>
    </location>
</feature>
<feature type="region of interest" description="Disordered" evidence="4">
    <location>
        <begin position="1"/>
        <end position="347"/>
    </location>
</feature>
<feature type="compositionally biased region" description="Basic and acidic residues" evidence="4">
    <location>
        <begin position="249"/>
        <end position="266"/>
    </location>
</feature>
<feature type="compositionally biased region" description="Low complexity" evidence="4">
    <location>
        <begin position="157"/>
        <end position="167"/>
    </location>
</feature>
<evidence type="ECO:0000313" key="7">
    <source>
        <dbReference type="EMBL" id="CAG1963456.1"/>
    </source>
</evidence>
<dbReference type="GO" id="GO:0005525">
    <property type="term" value="F:GTP binding"/>
    <property type="evidence" value="ECO:0007669"/>
    <property type="project" value="UniProtKB-KW"/>
</dbReference>
<feature type="compositionally biased region" description="Polar residues" evidence="4">
    <location>
        <begin position="514"/>
        <end position="529"/>
    </location>
</feature>
<feature type="compositionally biased region" description="Basic and acidic residues" evidence="4">
    <location>
        <begin position="19"/>
        <end position="29"/>
    </location>
</feature>
<feature type="compositionally biased region" description="Basic and acidic residues" evidence="4">
    <location>
        <begin position="909"/>
        <end position="931"/>
    </location>
</feature>
<dbReference type="InterPro" id="IPR005225">
    <property type="entry name" value="Small_GTP-bd"/>
</dbReference>
<dbReference type="Pfam" id="PF01926">
    <property type="entry name" value="MMR_HSR1"/>
    <property type="match status" value="1"/>
</dbReference>
<evidence type="ECO:0000256" key="3">
    <source>
        <dbReference type="PROSITE-ProRule" id="PRU00023"/>
    </source>
</evidence>
<feature type="compositionally biased region" description="Basic and acidic residues" evidence="4">
    <location>
        <begin position="668"/>
        <end position="716"/>
    </location>
</feature>
<proteinExistence type="predicted"/>
<feature type="compositionally biased region" description="Basic and acidic residues" evidence="4">
    <location>
        <begin position="846"/>
        <end position="888"/>
    </location>
</feature>
<dbReference type="EMBL" id="CAJPIJ010000022">
    <property type="protein sequence ID" value="CAG1963456.1"/>
    <property type="molecule type" value="Genomic_DNA"/>
</dbReference>
<accession>A0A4E9D638</accession>
<evidence type="ECO:0000256" key="1">
    <source>
        <dbReference type="ARBA" id="ARBA00022741"/>
    </source>
</evidence>
<dbReference type="PROSITE" id="PS50297">
    <property type="entry name" value="ANK_REP_REGION"/>
    <property type="match status" value="2"/>
</dbReference>
<feature type="compositionally biased region" description="Basic and acidic residues" evidence="4">
    <location>
        <begin position="815"/>
        <end position="827"/>
    </location>
</feature>
<evidence type="ECO:0000259" key="5">
    <source>
        <dbReference type="PROSITE" id="PS51710"/>
    </source>
</evidence>
<dbReference type="Pfam" id="PF02824">
    <property type="entry name" value="TGS"/>
    <property type="match status" value="1"/>
</dbReference>
<dbReference type="Gene3D" id="1.25.40.20">
    <property type="entry name" value="Ankyrin repeat-containing domain"/>
    <property type="match status" value="2"/>
</dbReference>
<dbReference type="InterPro" id="IPR031167">
    <property type="entry name" value="G_OBG"/>
</dbReference>
<dbReference type="Pfam" id="PF24521">
    <property type="entry name" value="Ank_KRIT1"/>
    <property type="match status" value="1"/>
</dbReference>
<feature type="compositionally biased region" description="Basic and acidic residues" evidence="4">
    <location>
        <begin position="45"/>
        <end position="57"/>
    </location>
</feature>
<dbReference type="Proteomes" id="UP000746612">
    <property type="component" value="Unassembled WGS sequence"/>
</dbReference>
<keyword evidence="1" id="KW-0547">Nucleotide-binding</keyword>
<feature type="compositionally biased region" description="Polar residues" evidence="4">
    <location>
        <begin position="1"/>
        <end position="12"/>
    </location>
</feature>
<dbReference type="SUPFAM" id="SSF52540">
    <property type="entry name" value="P-loop containing nucleoside triphosphate hydrolases"/>
    <property type="match status" value="1"/>
</dbReference>
<feature type="compositionally biased region" description="Basic and acidic residues" evidence="4">
    <location>
        <begin position="132"/>
        <end position="156"/>
    </location>
</feature>
<dbReference type="Pfam" id="PF16897">
    <property type="entry name" value="MMR_HSR1_Xtn"/>
    <property type="match status" value="1"/>
</dbReference>
<evidence type="ECO:0000259" key="6">
    <source>
        <dbReference type="PROSITE" id="PS51880"/>
    </source>
</evidence>
<dbReference type="CDD" id="cd17230">
    <property type="entry name" value="TGS_DRG1"/>
    <property type="match status" value="1"/>
</dbReference>
<dbReference type="NCBIfam" id="TIGR00231">
    <property type="entry name" value="small_GTP"/>
    <property type="match status" value="1"/>
</dbReference>
<organism evidence="8">
    <name type="scientific">Gibberella zeae</name>
    <name type="common">Wheat head blight fungus</name>
    <name type="synonym">Fusarium graminearum</name>
    <dbReference type="NCBI Taxonomy" id="5518"/>
    <lineage>
        <taxon>Eukaryota</taxon>
        <taxon>Fungi</taxon>
        <taxon>Dikarya</taxon>
        <taxon>Ascomycota</taxon>
        <taxon>Pezizomycotina</taxon>
        <taxon>Sordariomycetes</taxon>
        <taxon>Hypocreomycetidae</taxon>
        <taxon>Hypocreales</taxon>
        <taxon>Nectriaceae</taxon>
        <taxon>Fusarium</taxon>
    </lineage>
</organism>
<name>A0A4E9D638_GIBZA</name>
<feature type="region of interest" description="Disordered" evidence="4">
    <location>
        <begin position="479"/>
        <end position="536"/>
    </location>
</feature>
<dbReference type="InterPro" id="IPR045001">
    <property type="entry name" value="DRG"/>
</dbReference>
<dbReference type="FunFam" id="3.10.20.30:FF:000003">
    <property type="entry name" value="Developmentally-regulated GTP-binding protein 1"/>
    <property type="match status" value="1"/>
</dbReference>
<feature type="compositionally biased region" description="Basic and acidic residues" evidence="4">
    <location>
        <begin position="180"/>
        <end position="189"/>
    </location>
</feature>
<dbReference type="Pfam" id="PF24513">
    <property type="entry name" value="DUF7593"/>
    <property type="match status" value="1"/>
</dbReference>
<dbReference type="InterPro" id="IPR002110">
    <property type="entry name" value="Ankyrin_rpt"/>
</dbReference>
<protein>
    <recommendedName>
        <fullName evidence="9">Ribosome-interacting GTPase 1</fullName>
    </recommendedName>
</protein>
<dbReference type="InterPro" id="IPR056485">
    <property type="entry name" value="ARM_KRIT1"/>
</dbReference>
<dbReference type="InterPro" id="IPR012676">
    <property type="entry name" value="TGS-like"/>
</dbReference>
<dbReference type="Gene3D" id="6.10.140.1070">
    <property type="match status" value="2"/>
</dbReference>
<dbReference type="EMBL" id="CAAKMV010000099">
    <property type="protein sequence ID" value="VIO54401.1"/>
    <property type="molecule type" value="Genomic_DNA"/>
</dbReference>
<dbReference type="InterPro" id="IPR006074">
    <property type="entry name" value="GTP1-OBG_CS"/>
</dbReference>
<evidence type="ECO:0008006" key="9">
    <source>
        <dbReference type="Google" id="ProtNLM"/>
    </source>
</evidence>
<feature type="repeat" description="ANK" evidence="3">
    <location>
        <begin position="421"/>
        <end position="453"/>
    </location>
</feature>
<dbReference type="GO" id="GO:1903833">
    <property type="term" value="P:positive regulation of cellular response to amino acid starvation"/>
    <property type="evidence" value="ECO:0007669"/>
    <property type="project" value="UniProtKB-ARBA"/>
</dbReference>
<dbReference type="PROSITE" id="PS51710">
    <property type="entry name" value="G_OBG"/>
    <property type="match status" value="1"/>
</dbReference>
<feature type="domain" description="TGS" evidence="6">
    <location>
        <begin position="1824"/>
        <end position="1900"/>
    </location>
</feature>
<sequence>MDAQNAAQSDQTRPAGDSPHQRPESKSETSKSTPPPVSSKPSEPIGKDKDKDKDARRNANSSSVVDQDASEDRDSDAETIVLPGKDGHSPSKARKVRQEDKSDGDGDNSKSSIKAAGYRPLELEKQASSIHARGDPVKNKRTPAHLEREKLSRGKDAAASSGLSSAPASPPHHRQQQRRRFVEDTHSSSDSEPSSNRLIARKVIAKKLKSSETSMPNKRKSLKVESDDEGEGRKIRRQRTTSVSIDSTRLPKEHKPFSAKTQHDSQTRSISPQSRTHRRSASSQLPSYTSNGLGQKKRRLPPPLHSTDWHSDDSSASGSPHPRSSKLRSLATPATDTNASPARMAPHKKHLDAHGQTFLARACARGEYEGAKTRLTERPEDLNVADYAGNTPLQIAAINGCEDIVKLLIDAGCNLDCVNYDKDTPLLDAVDNGHLGVVKLLLEAGVNPRKANVNGEEPIDRVSEDTDNADEIKAALMAARKRVGDRRRTSEEHHSHQDQDARDSHAPDSPRRSPATNSGSGRRTGTVRATKTRNDLLYMPLDEKTLRQAAGRGDEETVARILQVKEGFNDPESMVAAARGGHDLVIQLLLGLGGANPDPRPVYNAQPEFATPILAAIGQENIKVVELLLEQAGFDPTRRYKGETYYEIARQRAGPNWKDEEHMLKNAYDEYKRSHKDSTRAKSPSRRERDQERGDREEREAKRARRVETKDKEEARQHKRNLSSPEPKKKSAASKLTSPREKRRSNSITNQGDETSKRGPGRPRKEDRIPSINVSDREVSPTISHKQLKAKHVDSDAAGVSSEGETVKPRRKLVSKGELRGERERQRRASMASNASSFKEPPTSPHESKHEEPVDKHDKHDKNRVEKLSEKYHDRTKALKRDESRDRLSVSGDGSAKRHRASITPDRPSNGDKDDSELPPKRRRLEGETKEKRPKQALSSDERPRKPNNAQDSSKPVAKSIQKKHDDDKRERRANSHRADTDRASSAERQIHVKSEETDVEMRDADSIKVVSESELQAARAKEAEQEKQRQLDAEAAKKEELRKKEITRKKEDERKRAEAEAAKQHEEEEARKKAEEEEKKRKEESVEKERLRKEQEEREAERKRKDEQERQRREEDEKQRREVEEQARQEEEEKRRVEVERKKREEEEQKQREEEERLHREQLEREAAEEARRQREEEERKERDRRERAHREDQERKRAAREAEQRRFREEQERIRLGKLPPLLRWLDTCPNPKLPVLADKFKRIQGCRYDTIRREANGTPEGREQWVLNTHVALLLGEKDLELSRYTAWERAPVSQLAKMSLWRVEWRLYSLVDDKVWDLGRQLPEYYGDEDPSELCFHTKQRLREEAWEKFRNMDMFFVKLSDLMYTVSNIPHLRNTQLAVEYRELLESEAQSMQWGWGTCQKWKQDPDAARYHGLAPRCKYYLNGALVGEDMPQLAQTSSTPFPDKKVPRRGLVQVFPEDPDYARLCLEQGLEHLINGHLSSPFINGIHSSPISQKSMVSGGHAETAIMATTVDKVRSRSHLQTALGTSLLTPVPHQIKDIEAEMAKTQKNKATSFHLGQLKAKLAKLKRELLTPSGGGGGGGTGFDVARTGVASIGFIGFPSVGKSTLMSRLTGQHSEAAAYEFTTLTSVPGQVVYNGAPLQIIDLPGIIEGAKDGRGRGRQVIAVAKTCHLIFIVLDVNKPLTDKRVIEAELEGFGIRINKEPPNITFRKKDKGGLNVTSTVPLTHIDHGEIKAVMSEYRINSADITIRCDATVDDLIDVLEAKSRSYIPVVYCLNKIDSISIEELDLLYRIPNAVPISSEHGWNIDELMEAMWDKLSLVRVYTKPKGKQPDYSQPVVLRATRCTVEDFCNAIHRSITEVFKTAIVYGKSVKHQPQRVGLSHELCDEDVVTIVKR</sequence>
<dbReference type="PROSITE" id="PS50088">
    <property type="entry name" value="ANK_REPEAT"/>
    <property type="match status" value="2"/>
</dbReference>
<feature type="compositionally biased region" description="Basic and acidic residues" evidence="4">
    <location>
        <begin position="486"/>
        <end position="511"/>
    </location>
</feature>
<dbReference type="SMART" id="SM00248">
    <property type="entry name" value="ANK"/>
    <property type="match status" value="5"/>
</dbReference>
<keyword evidence="2" id="KW-0342">GTP-binding</keyword>
<dbReference type="PANTHER" id="PTHR43127">
    <property type="entry name" value="DEVELOPMENTALLY-REGULATED GTP-BINDING PROTEIN 2"/>
    <property type="match status" value="1"/>
</dbReference>
<dbReference type="GO" id="GO:0003924">
    <property type="term" value="F:GTPase activity"/>
    <property type="evidence" value="ECO:0007669"/>
    <property type="project" value="InterPro"/>
</dbReference>
<dbReference type="CDD" id="cd01896">
    <property type="entry name" value="DRG"/>
    <property type="match status" value="1"/>
</dbReference>
<feature type="repeat" description="ANK" evidence="3">
    <location>
        <begin position="388"/>
        <end position="420"/>
    </location>
</feature>
<dbReference type="FunFam" id="3.40.50.300:FF:000740">
    <property type="entry name" value="Putative GTP-binding protein 1"/>
    <property type="match status" value="1"/>
</dbReference>
<gene>
    <name evidence="8" type="ORF">FUG_LOCUS122124</name>
    <name evidence="7" type="ORF">MDCFG202_LOCUS12233</name>
</gene>
<dbReference type="InterPro" id="IPR056015">
    <property type="entry name" value="DUF7593"/>
</dbReference>
<dbReference type="InterPro" id="IPR004095">
    <property type="entry name" value="TGS"/>
</dbReference>
<reference evidence="8" key="1">
    <citation type="submission" date="2019-04" db="EMBL/GenBank/DDBJ databases">
        <authorList>
            <person name="Melise S."/>
            <person name="Noan J."/>
            <person name="Okalmin O."/>
        </authorList>
    </citation>
    <scope>NUCLEOTIDE SEQUENCE</scope>
    <source>
        <strain evidence="8">FN9</strain>
    </source>
</reference>
<dbReference type="InterPro" id="IPR036770">
    <property type="entry name" value="Ankyrin_rpt-contain_sf"/>
</dbReference>
<feature type="compositionally biased region" description="Basic and acidic residues" evidence="4">
    <location>
        <begin position="1020"/>
        <end position="1205"/>
    </location>
</feature>
<dbReference type="InterPro" id="IPR031662">
    <property type="entry name" value="GTP-binding_2"/>
</dbReference>
<keyword evidence="3" id="KW-0040">ANK repeat</keyword>